<dbReference type="Proteomes" id="UP000649179">
    <property type="component" value="Unassembled WGS sequence"/>
</dbReference>
<keyword evidence="1" id="KW-0472">Membrane</keyword>
<sequence length="126" mass="13186">MPEPRQPGGWGADPRDLWRTAFSVLFAASAYAFLSPQAQVPGDVPVSDKLVHAVLFVLLAVTGVRAGLSWRAVLVALLAWAVVSEVLQAVLPIGRDGNVADAVADAAGVLVGLAIVVGLRQLPQKR</sequence>
<dbReference type="RefSeq" id="WP_188779237.1">
    <property type="nucleotide sequence ID" value="NZ_BMKQ01000001.1"/>
</dbReference>
<accession>A0A917BGR8</accession>
<evidence type="ECO:0000313" key="3">
    <source>
        <dbReference type="Proteomes" id="UP000649179"/>
    </source>
</evidence>
<dbReference type="PANTHER" id="PTHR28008:SF1">
    <property type="entry name" value="DOMAIN PROTEIN, PUTATIVE (AFU_ORTHOLOGUE AFUA_3G10980)-RELATED"/>
    <property type="match status" value="1"/>
</dbReference>
<feature type="transmembrane region" description="Helical" evidence="1">
    <location>
        <begin position="50"/>
        <end position="68"/>
    </location>
</feature>
<protein>
    <recommendedName>
        <fullName evidence="4">VanZ family protein</fullName>
    </recommendedName>
</protein>
<comment type="caution">
    <text evidence="2">The sequence shown here is derived from an EMBL/GenBank/DDBJ whole genome shotgun (WGS) entry which is preliminary data.</text>
</comment>
<dbReference type="AlphaFoldDB" id="A0A917BGR8"/>
<evidence type="ECO:0008006" key="4">
    <source>
        <dbReference type="Google" id="ProtNLM"/>
    </source>
</evidence>
<proteinExistence type="predicted"/>
<feature type="transmembrane region" description="Helical" evidence="1">
    <location>
        <begin position="21"/>
        <end position="38"/>
    </location>
</feature>
<keyword evidence="3" id="KW-1185">Reference proteome</keyword>
<feature type="transmembrane region" description="Helical" evidence="1">
    <location>
        <begin position="99"/>
        <end position="119"/>
    </location>
</feature>
<dbReference type="PANTHER" id="PTHR28008">
    <property type="entry name" value="DOMAIN PROTEIN, PUTATIVE (AFU_ORTHOLOGUE AFUA_3G10980)-RELATED"/>
    <property type="match status" value="1"/>
</dbReference>
<feature type="transmembrane region" description="Helical" evidence="1">
    <location>
        <begin position="73"/>
        <end position="93"/>
    </location>
</feature>
<dbReference type="EMBL" id="BMKQ01000001">
    <property type="protein sequence ID" value="GGF42360.1"/>
    <property type="molecule type" value="Genomic_DNA"/>
</dbReference>
<keyword evidence="1" id="KW-0812">Transmembrane</keyword>
<evidence type="ECO:0000256" key="1">
    <source>
        <dbReference type="SAM" id="Phobius"/>
    </source>
</evidence>
<name>A0A917BGR8_9ACTN</name>
<reference evidence="2" key="1">
    <citation type="journal article" date="2014" name="Int. J. Syst. Evol. Microbiol.">
        <title>Complete genome sequence of Corynebacterium casei LMG S-19264T (=DSM 44701T), isolated from a smear-ripened cheese.</title>
        <authorList>
            <consortium name="US DOE Joint Genome Institute (JGI-PGF)"/>
            <person name="Walter F."/>
            <person name="Albersmeier A."/>
            <person name="Kalinowski J."/>
            <person name="Ruckert C."/>
        </authorList>
    </citation>
    <scope>NUCLEOTIDE SEQUENCE</scope>
    <source>
        <strain evidence="2">CGMCC 1.16067</strain>
    </source>
</reference>
<gene>
    <name evidence="2" type="ORF">GCM10011519_15260</name>
</gene>
<reference evidence="2" key="2">
    <citation type="submission" date="2020-09" db="EMBL/GenBank/DDBJ databases">
        <authorList>
            <person name="Sun Q."/>
            <person name="Zhou Y."/>
        </authorList>
    </citation>
    <scope>NUCLEOTIDE SEQUENCE</scope>
    <source>
        <strain evidence="2">CGMCC 1.16067</strain>
    </source>
</reference>
<evidence type="ECO:0000313" key="2">
    <source>
        <dbReference type="EMBL" id="GGF42360.1"/>
    </source>
</evidence>
<organism evidence="2 3">
    <name type="scientific">Marmoricola endophyticus</name>
    <dbReference type="NCBI Taxonomy" id="2040280"/>
    <lineage>
        <taxon>Bacteria</taxon>
        <taxon>Bacillati</taxon>
        <taxon>Actinomycetota</taxon>
        <taxon>Actinomycetes</taxon>
        <taxon>Propionibacteriales</taxon>
        <taxon>Nocardioidaceae</taxon>
        <taxon>Marmoricola</taxon>
    </lineage>
</organism>
<keyword evidence="1" id="KW-1133">Transmembrane helix</keyword>